<keyword evidence="1" id="KW-1133">Transmembrane helix</keyword>
<feature type="transmembrane region" description="Helical" evidence="1">
    <location>
        <begin position="73"/>
        <end position="92"/>
    </location>
</feature>
<accession>A0A1L3GEE4</accession>
<gene>
    <name evidence="2" type="ORF">A7E75_02720</name>
</gene>
<keyword evidence="1" id="KW-0812">Transmembrane</keyword>
<name>A0A1L3GEE4_SYNAC</name>
<keyword evidence="3" id="KW-1185">Reference proteome</keyword>
<feature type="transmembrane region" description="Helical" evidence="1">
    <location>
        <begin position="7"/>
        <end position="29"/>
    </location>
</feature>
<proteinExistence type="predicted"/>
<dbReference type="EMBL" id="CP015518">
    <property type="protein sequence ID" value="APG24058.1"/>
    <property type="molecule type" value="Genomic_DNA"/>
</dbReference>
<dbReference type="RefSeq" id="WP_072285875.1">
    <property type="nucleotide sequence ID" value="NZ_CP015455.1"/>
</dbReference>
<reference evidence="2 3" key="1">
    <citation type="journal article" date="2017" name="Genome Announc.">
        <title>Complete Genome Sequences of Two Acetylene-Fermenting Pelobacter acetylenicus Strains.</title>
        <authorList>
            <person name="Sutton J.M."/>
            <person name="Baesman S.M."/>
            <person name="Fierst J.L."/>
            <person name="Poret-Peterson A.T."/>
            <person name="Oremland R.S."/>
            <person name="Dunlap D.S."/>
            <person name="Akob D.M."/>
        </authorList>
    </citation>
    <scope>NUCLEOTIDE SEQUENCE [LARGE SCALE GENOMIC DNA]</scope>
    <source>
        <strain evidence="2 3">DSM 3247</strain>
    </source>
</reference>
<feature type="transmembrane region" description="Helical" evidence="1">
    <location>
        <begin position="35"/>
        <end position="61"/>
    </location>
</feature>
<evidence type="ECO:0000256" key="1">
    <source>
        <dbReference type="SAM" id="Phobius"/>
    </source>
</evidence>
<sequence length="249" mass="28728">MKSFNWQVLLGATLLLLSILVYILHYLIFKDLHHILIFLVEDIAFVFVEVLLVTLIIHRVLQEREKKKRLEKLNMVIGAFFSEVGIGLLRLISGWDAQSENIEAALDTRQDTASEGYRKLCGYLRKHSYQIDQKKAELTKLKEFLGPKRDFLLRLLENPNLLEHGAFTDVLWAVFHLTEELEARETFDGLPASDSTHLCGDAGRVYGQLSRQWLNYMQHLEAAYPYLFSLSLRKNPFDRNASPIVQGPL</sequence>
<keyword evidence="1" id="KW-0472">Membrane</keyword>
<dbReference type="KEGG" id="pace:A6070_11345"/>
<dbReference type="OrthoDB" id="9799090at2"/>
<evidence type="ECO:0000313" key="2">
    <source>
        <dbReference type="EMBL" id="APG24058.1"/>
    </source>
</evidence>
<protein>
    <submittedName>
        <fullName evidence="2">Uncharacterized protein</fullName>
    </submittedName>
</protein>
<dbReference type="Proteomes" id="UP000182264">
    <property type="component" value="Chromosome"/>
</dbReference>
<dbReference type="AlphaFoldDB" id="A0A1L3GEE4"/>
<organism evidence="2 3">
    <name type="scientific">Syntrophotalea acetylenica</name>
    <name type="common">Pelobacter acetylenicus</name>
    <dbReference type="NCBI Taxonomy" id="29542"/>
    <lineage>
        <taxon>Bacteria</taxon>
        <taxon>Pseudomonadati</taxon>
        <taxon>Thermodesulfobacteriota</taxon>
        <taxon>Desulfuromonadia</taxon>
        <taxon>Desulfuromonadales</taxon>
        <taxon>Syntrophotaleaceae</taxon>
        <taxon>Syntrophotalea</taxon>
    </lineage>
</organism>
<evidence type="ECO:0000313" key="3">
    <source>
        <dbReference type="Proteomes" id="UP000182264"/>
    </source>
</evidence>
<dbReference type="STRING" id="29542.A6070_11345"/>